<gene>
    <name evidence="2" type="ORF">O181_075189</name>
</gene>
<dbReference type="EMBL" id="AVOT02040268">
    <property type="protein sequence ID" value="MBW0535474.1"/>
    <property type="molecule type" value="Genomic_DNA"/>
</dbReference>
<evidence type="ECO:0000256" key="1">
    <source>
        <dbReference type="SAM" id="MobiDB-lite"/>
    </source>
</evidence>
<feature type="compositionally biased region" description="Polar residues" evidence="1">
    <location>
        <begin position="28"/>
        <end position="42"/>
    </location>
</feature>
<organism evidence="2 3">
    <name type="scientific">Austropuccinia psidii MF-1</name>
    <dbReference type="NCBI Taxonomy" id="1389203"/>
    <lineage>
        <taxon>Eukaryota</taxon>
        <taxon>Fungi</taxon>
        <taxon>Dikarya</taxon>
        <taxon>Basidiomycota</taxon>
        <taxon>Pucciniomycotina</taxon>
        <taxon>Pucciniomycetes</taxon>
        <taxon>Pucciniales</taxon>
        <taxon>Sphaerophragmiaceae</taxon>
        <taxon>Austropuccinia</taxon>
    </lineage>
</organism>
<dbReference type="AlphaFoldDB" id="A0A9Q3FAI9"/>
<evidence type="ECO:0000313" key="2">
    <source>
        <dbReference type="EMBL" id="MBW0535474.1"/>
    </source>
</evidence>
<name>A0A9Q3FAI9_9BASI</name>
<comment type="caution">
    <text evidence="2">The sequence shown here is derived from an EMBL/GenBank/DDBJ whole genome shotgun (WGS) entry which is preliminary data.</text>
</comment>
<sequence>MMADVKKKYQNPMQPNTLKMPSMIKLQILQTVPSRSDNGRNQSKSREDHFTSVSQFKQMKAYDSFTCPSELETFEESVFGSETKPTISRHDSFIVKQ</sequence>
<feature type="region of interest" description="Disordered" evidence="1">
    <location>
        <begin position="1"/>
        <end position="52"/>
    </location>
</feature>
<protein>
    <submittedName>
        <fullName evidence="2">Uncharacterized protein</fullName>
    </submittedName>
</protein>
<dbReference type="Proteomes" id="UP000765509">
    <property type="component" value="Unassembled WGS sequence"/>
</dbReference>
<accession>A0A9Q3FAI9</accession>
<keyword evidence="3" id="KW-1185">Reference proteome</keyword>
<reference evidence="2" key="1">
    <citation type="submission" date="2021-03" db="EMBL/GenBank/DDBJ databases">
        <title>Draft genome sequence of rust myrtle Austropuccinia psidii MF-1, a brazilian biotype.</title>
        <authorList>
            <person name="Quecine M.C."/>
            <person name="Pachon D.M.R."/>
            <person name="Bonatelli M.L."/>
            <person name="Correr F.H."/>
            <person name="Franceschini L.M."/>
            <person name="Leite T.F."/>
            <person name="Margarido G.R.A."/>
            <person name="Almeida C.A."/>
            <person name="Ferrarezi J.A."/>
            <person name="Labate C.A."/>
        </authorList>
    </citation>
    <scope>NUCLEOTIDE SEQUENCE</scope>
    <source>
        <strain evidence="2">MF-1</strain>
    </source>
</reference>
<evidence type="ECO:0000313" key="3">
    <source>
        <dbReference type="Proteomes" id="UP000765509"/>
    </source>
</evidence>
<proteinExistence type="predicted"/>